<name>A0AAD4N2B0_9BILA</name>
<sequence length="258" mass="28219">MNYTRRPYCQACRKFAERKKKGEKLPVCKKKSCSGNGVSGSLNYCRACRYREIMKLDRSFYNNTIIDESTESMNAGCDDSTSVNVAVNVEGNMPEQLMNSAPSGSGTNNGNKYFKTQTCRPSVITHHNNSPIGFQPESTLQSFNGRPYGPIPTNVASSGREIMPASTLIDIFSGRYHYVASPLWHHNISSSLANGALNAGQSIPRQMLSPSSIAGLNLGQGLLPLPTVISTTPLAVSSSCIEKNVFKLTCLTEYKFRL</sequence>
<evidence type="ECO:0000313" key="2">
    <source>
        <dbReference type="Proteomes" id="UP001201812"/>
    </source>
</evidence>
<gene>
    <name evidence="1" type="ORF">DdX_08386</name>
</gene>
<comment type="caution">
    <text evidence="1">The sequence shown here is derived from an EMBL/GenBank/DDBJ whole genome shotgun (WGS) entry which is preliminary data.</text>
</comment>
<dbReference type="AlphaFoldDB" id="A0AAD4N2B0"/>
<organism evidence="1 2">
    <name type="scientific">Ditylenchus destructor</name>
    <dbReference type="NCBI Taxonomy" id="166010"/>
    <lineage>
        <taxon>Eukaryota</taxon>
        <taxon>Metazoa</taxon>
        <taxon>Ecdysozoa</taxon>
        <taxon>Nematoda</taxon>
        <taxon>Chromadorea</taxon>
        <taxon>Rhabditida</taxon>
        <taxon>Tylenchina</taxon>
        <taxon>Tylenchomorpha</taxon>
        <taxon>Sphaerularioidea</taxon>
        <taxon>Anguinidae</taxon>
        <taxon>Anguininae</taxon>
        <taxon>Ditylenchus</taxon>
    </lineage>
</organism>
<accession>A0AAD4N2B0</accession>
<keyword evidence="2" id="KW-1185">Reference proteome</keyword>
<protein>
    <submittedName>
        <fullName evidence="1">Uncharacterized protein</fullName>
    </submittedName>
</protein>
<proteinExistence type="predicted"/>
<reference evidence="1" key="1">
    <citation type="submission" date="2022-01" db="EMBL/GenBank/DDBJ databases">
        <title>Genome Sequence Resource for Two Populations of Ditylenchus destructor, the Migratory Endoparasitic Phytonematode.</title>
        <authorList>
            <person name="Zhang H."/>
            <person name="Lin R."/>
            <person name="Xie B."/>
        </authorList>
    </citation>
    <scope>NUCLEOTIDE SEQUENCE</scope>
    <source>
        <strain evidence="1">BazhouSP</strain>
    </source>
</reference>
<dbReference type="Proteomes" id="UP001201812">
    <property type="component" value="Unassembled WGS sequence"/>
</dbReference>
<dbReference type="EMBL" id="JAKKPZ010000013">
    <property type="protein sequence ID" value="KAI1714293.1"/>
    <property type="molecule type" value="Genomic_DNA"/>
</dbReference>
<evidence type="ECO:0000313" key="1">
    <source>
        <dbReference type="EMBL" id="KAI1714293.1"/>
    </source>
</evidence>